<evidence type="ECO:0000313" key="1">
    <source>
        <dbReference type="EMBL" id="QFG76458.1"/>
    </source>
</evidence>
<accession>A0A5P6A948</accession>
<organism evidence="1">
    <name type="scientific">Raoultella planticola</name>
    <name type="common">Klebsiella planticola</name>
    <dbReference type="NCBI Taxonomy" id="575"/>
    <lineage>
        <taxon>Bacteria</taxon>
        <taxon>Pseudomonadati</taxon>
        <taxon>Pseudomonadota</taxon>
        <taxon>Gammaproteobacteria</taxon>
        <taxon>Enterobacterales</taxon>
        <taxon>Enterobacteriaceae</taxon>
        <taxon>Klebsiella/Raoultella group</taxon>
        <taxon>Raoultella</taxon>
    </lineage>
</organism>
<name>A0A5P6A948_RAOPL</name>
<gene>
    <name evidence="1" type="ORF">DMB90_03310</name>
</gene>
<reference evidence="1" key="1">
    <citation type="submission" date="2018-05" db="EMBL/GenBank/DDBJ databases">
        <title>Bacterial isolates from healthy term breastfed infants carrying antibiotic resistance genes.</title>
        <authorList>
            <person name="Casaburi G."/>
        </authorList>
    </citation>
    <scope>NUCLEOTIDE SEQUENCE [LARGE SCALE GENOMIC DNA]</scope>
    <source>
        <strain evidence="1">7084_4</strain>
    </source>
</reference>
<dbReference type="PROSITE" id="PS51257">
    <property type="entry name" value="PROKAR_LIPOPROTEIN"/>
    <property type="match status" value="1"/>
</dbReference>
<dbReference type="EMBL" id="CP029752">
    <property type="protein sequence ID" value="QFG76458.1"/>
    <property type="molecule type" value="Genomic_DNA"/>
</dbReference>
<sequence length="81" mass="9064">MGFLSRVQGWFILVMWNNVGLFGCAIVKSTTFHFPFSRGITLQDVIDLSYFPQRQGGISGGLFPAMGNAKHDKTGQNWPRD</sequence>
<dbReference type="AlphaFoldDB" id="A0A5P6A948"/>
<proteinExistence type="predicted"/>
<protein>
    <submittedName>
        <fullName evidence="1">Uncharacterized protein</fullName>
    </submittedName>
</protein>